<protein>
    <submittedName>
        <fullName evidence="1">(salmon louse) hypothetical protein</fullName>
    </submittedName>
</protein>
<evidence type="ECO:0000313" key="2">
    <source>
        <dbReference type="Proteomes" id="UP000675881"/>
    </source>
</evidence>
<sequence length="100" mass="11096">MAASCSCQAFNSQNASQWVLGDTPGSTVITIHHKADSMHAITNREEMPKNKERKLLDTLSDSEGEDNQISHAMVCQTRVNDTLALYWNPPRCTICAPLSY</sequence>
<dbReference type="Proteomes" id="UP000675881">
    <property type="component" value="Chromosome 6"/>
</dbReference>
<accession>A0A7R8CZE3</accession>
<gene>
    <name evidence="1" type="ORF">LSAA_12304</name>
</gene>
<dbReference type="EMBL" id="HG994585">
    <property type="protein sequence ID" value="CAF2975491.1"/>
    <property type="molecule type" value="Genomic_DNA"/>
</dbReference>
<organism evidence="1 2">
    <name type="scientific">Lepeophtheirus salmonis</name>
    <name type="common">Salmon louse</name>
    <name type="synonym">Caligus salmonis</name>
    <dbReference type="NCBI Taxonomy" id="72036"/>
    <lineage>
        <taxon>Eukaryota</taxon>
        <taxon>Metazoa</taxon>
        <taxon>Ecdysozoa</taxon>
        <taxon>Arthropoda</taxon>
        <taxon>Crustacea</taxon>
        <taxon>Multicrustacea</taxon>
        <taxon>Hexanauplia</taxon>
        <taxon>Copepoda</taxon>
        <taxon>Siphonostomatoida</taxon>
        <taxon>Caligidae</taxon>
        <taxon>Lepeophtheirus</taxon>
    </lineage>
</organism>
<proteinExistence type="predicted"/>
<reference evidence="1" key="1">
    <citation type="submission" date="2021-02" db="EMBL/GenBank/DDBJ databases">
        <authorList>
            <person name="Bekaert M."/>
        </authorList>
    </citation>
    <scope>NUCLEOTIDE SEQUENCE</scope>
    <source>
        <strain evidence="1">IoA-00</strain>
    </source>
</reference>
<dbReference type="AlphaFoldDB" id="A0A7R8CZE3"/>
<keyword evidence="2" id="KW-1185">Reference proteome</keyword>
<evidence type="ECO:0000313" key="1">
    <source>
        <dbReference type="EMBL" id="CAF2975491.1"/>
    </source>
</evidence>
<name>A0A7R8CZE3_LEPSM</name>